<sequence length="387" mass="42073">MSEAARVDAHWMARRGRDRWKQRESEAETTDLRDLYDILGVSREATADEIRRAYRRQAVKLHPDRNKASDAEERFKELGEAYEVLSDPNKRALYDRYGERWKDAEAAAGARGDDSHAGGFSWEPGGAQGGGTHGAWQDVDAEDVEELLRSVFGHGFSGAESASGFSGTGFGGPGAGGFAGFGRGGFGSSGYEDSRAGFGDANTNGATGSGGSARSGRNGHFRSQRPKQEFELHLPLAEALKGGVHAFRFETAGGTRNVDVRLPVGVADGARLKVDDLRVRVRVDAPADYEIRGHDLVRDLAIAPWEAVLGGPVEFTHADGRTLRVTIPKGTPSGREVRLRGLGFSRAGKGRGDLLLRVRIEVPTEPSSKDEEIARRWRDESSFRPKR</sequence>
<evidence type="ECO:0000313" key="5">
    <source>
        <dbReference type="Proteomes" id="UP000739538"/>
    </source>
</evidence>
<dbReference type="Pfam" id="PF01556">
    <property type="entry name" value="DnaJ_C"/>
    <property type="match status" value="1"/>
</dbReference>
<feature type="region of interest" description="Disordered" evidence="2">
    <location>
        <begin position="108"/>
        <end position="135"/>
    </location>
</feature>
<organism evidence="4 5">
    <name type="scientific">Eiseniibacteriota bacterium</name>
    <dbReference type="NCBI Taxonomy" id="2212470"/>
    <lineage>
        <taxon>Bacteria</taxon>
        <taxon>Candidatus Eiseniibacteriota</taxon>
    </lineage>
</organism>
<dbReference type="PANTHER" id="PTHR43096">
    <property type="entry name" value="DNAJ HOMOLOG 1, MITOCHONDRIAL-RELATED"/>
    <property type="match status" value="1"/>
</dbReference>
<reference evidence="4" key="2">
    <citation type="journal article" date="2021" name="Microbiome">
        <title>Successional dynamics and alternative stable states in a saline activated sludge microbial community over 9 years.</title>
        <authorList>
            <person name="Wang Y."/>
            <person name="Ye J."/>
            <person name="Ju F."/>
            <person name="Liu L."/>
            <person name="Boyd J.A."/>
            <person name="Deng Y."/>
            <person name="Parks D.H."/>
            <person name="Jiang X."/>
            <person name="Yin X."/>
            <person name="Woodcroft B.J."/>
            <person name="Tyson G.W."/>
            <person name="Hugenholtz P."/>
            <person name="Polz M.F."/>
            <person name="Zhang T."/>
        </authorList>
    </citation>
    <scope>NUCLEOTIDE SEQUENCE</scope>
    <source>
        <strain evidence="4">HKST-UBA02</strain>
    </source>
</reference>
<evidence type="ECO:0000259" key="3">
    <source>
        <dbReference type="PROSITE" id="PS50076"/>
    </source>
</evidence>
<reference evidence="4" key="1">
    <citation type="submission" date="2020-04" db="EMBL/GenBank/DDBJ databases">
        <authorList>
            <person name="Zhang T."/>
        </authorList>
    </citation>
    <scope>NUCLEOTIDE SEQUENCE</scope>
    <source>
        <strain evidence="4">HKST-UBA02</strain>
    </source>
</reference>
<dbReference type="GO" id="GO:0005737">
    <property type="term" value="C:cytoplasm"/>
    <property type="evidence" value="ECO:0007669"/>
    <property type="project" value="TreeGrafter"/>
</dbReference>
<dbReference type="PROSITE" id="PS50076">
    <property type="entry name" value="DNAJ_2"/>
    <property type="match status" value="1"/>
</dbReference>
<dbReference type="PROSITE" id="PS00636">
    <property type="entry name" value="DNAJ_1"/>
    <property type="match status" value="1"/>
</dbReference>
<dbReference type="AlphaFoldDB" id="A0A956NEJ8"/>
<feature type="region of interest" description="Disordered" evidence="2">
    <location>
        <begin position="365"/>
        <end position="387"/>
    </location>
</feature>
<dbReference type="EMBL" id="JAGQHS010000051">
    <property type="protein sequence ID" value="MCA9756378.1"/>
    <property type="molecule type" value="Genomic_DNA"/>
</dbReference>
<keyword evidence="1" id="KW-0143">Chaperone</keyword>
<dbReference type="Pfam" id="PF00226">
    <property type="entry name" value="DnaJ"/>
    <property type="match status" value="1"/>
</dbReference>
<dbReference type="Gene3D" id="1.10.287.110">
    <property type="entry name" value="DnaJ domain"/>
    <property type="match status" value="1"/>
</dbReference>
<dbReference type="InterPro" id="IPR002939">
    <property type="entry name" value="DnaJ_C"/>
</dbReference>
<dbReference type="GO" id="GO:0042026">
    <property type="term" value="P:protein refolding"/>
    <property type="evidence" value="ECO:0007669"/>
    <property type="project" value="TreeGrafter"/>
</dbReference>
<dbReference type="PRINTS" id="PR00625">
    <property type="entry name" value="JDOMAIN"/>
</dbReference>
<evidence type="ECO:0000313" key="4">
    <source>
        <dbReference type="EMBL" id="MCA9756378.1"/>
    </source>
</evidence>
<dbReference type="InterPro" id="IPR018253">
    <property type="entry name" value="DnaJ_domain_CS"/>
</dbReference>
<dbReference type="PANTHER" id="PTHR43096:SF52">
    <property type="entry name" value="DNAJ HOMOLOG 1, MITOCHONDRIAL-RELATED"/>
    <property type="match status" value="1"/>
</dbReference>
<evidence type="ECO:0000256" key="1">
    <source>
        <dbReference type="ARBA" id="ARBA00023186"/>
    </source>
</evidence>
<dbReference type="Proteomes" id="UP000739538">
    <property type="component" value="Unassembled WGS sequence"/>
</dbReference>
<dbReference type="InterPro" id="IPR036869">
    <property type="entry name" value="J_dom_sf"/>
</dbReference>
<accession>A0A956NEJ8</accession>
<gene>
    <name evidence="4" type="ORF">KDA27_11305</name>
</gene>
<evidence type="ECO:0000256" key="2">
    <source>
        <dbReference type="SAM" id="MobiDB-lite"/>
    </source>
</evidence>
<dbReference type="CDD" id="cd06257">
    <property type="entry name" value="DnaJ"/>
    <property type="match status" value="1"/>
</dbReference>
<feature type="domain" description="J" evidence="3">
    <location>
        <begin position="34"/>
        <end position="98"/>
    </location>
</feature>
<dbReference type="InterPro" id="IPR008971">
    <property type="entry name" value="HSP40/DnaJ_pept-bd"/>
</dbReference>
<feature type="region of interest" description="Disordered" evidence="2">
    <location>
        <begin position="197"/>
        <end position="227"/>
    </location>
</feature>
<protein>
    <submittedName>
        <fullName evidence="4">DnaJ domain-containing protein</fullName>
    </submittedName>
</protein>
<dbReference type="SUPFAM" id="SSF49493">
    <property type="entry name" value="HSP40/DnaJ peptide-binding domain"/>
    <property type="match status" value="1"/>
</dbReference>
<dbReference type="CDD" id="cd10747">
    <property type="entry name" value="DnaJ_C"/>
    <property type="match status" value="1"/>
</dbReference>
<proteinExistence type="predicted"/>
<dbReference type="InterPro" id="IPR001623">
    <property type="entry name" value="DnaJ_domain"/>
</dbReference>
<dbReference type="Gene3D" id="2.60.260.20">
    <property type="entry name" value="Urease metallochaperone UreE, N-terminal domain"/>
    <property type="match status" value="1"/>
</dbReference>
<dbReference type="SMART" id="SM00271">
    <property type="entry name" value="DnaJ"/>
    <property type="match status" value="1"/>
</dbReference>
<name>A0A956NEJ8_UNCEI</name>
<dbReference type="GO" id="GO:0051082">
    <property type="term" value="F:unfolded protein binding"/>
    <property type="evidence" value="ECO:0007669"/>
    <property type="project" value="InterPro"/>
</dbReference>
<dbReference type="SUPFAM" id="SSF46565">
    <property type="entry name" value="Chaperone J-domain"/>
    <property type="match status" value="1"/>
</dbReference>
<comment type="caution">
    <text evidence="4">The sequence shown here is derived from an EMBL/GenBank/DDBJ whole genome shotgun (WGS) entry which is preliminary data.</text>
</comment>